<accession>A0AAV7RDF5</accession>
<evidence type="ECO:0000256" key="1">
    <source>
        <dbReference type="SAM" id="MobiDB-lite"/>
    </source>
</evidence>
<organism evidence="2 3">
    <name type="scientific">Pleurodeles waltl</name>
    <name type="common">Iberian ribbed newt</name>
    <dbReference type="NCBI Taxonomy" id="8319"/>
    <lineage>
        <taxon>Eukaryota</taxon>
        <taxon>Metazoa</taxon>
        <taxon>Chordata</taxon>
        <taxon>Craniata</taxon>
        <taxon>Vertebrata</taxon>
        <taxon>Euteleostomi</taxon>
        <taxon>Amphibia</taxon>
        <taxon>Batrachia</taxon>
        <taxon>Caudata</taxon>
        <taxon>Salamandroidea</taxon>
        <taxon>Salamandridae</taxon>
        <taxon>Pleurodelinae</taxon>
        <taxon>Pleurodeles</taxon>
    </lineage>
</organism>
<dbReference type="EMBL" id="JANPWB010000009">
    <property type="protein sequence ID" value="KAJ1149657.1"/>
    <property type="molecule type" value="Genomic_DNA"/>
</dbReference>
<keyword evidence="3" id="KW-1185">Reference proteome</keyword>
<gene>
    <name evidence="2" type="ORF">NDU88_002462</name>
</gene>
<comment type="caution">
    <text evidence="2">The sequence shown here is derived from an EMBL/GenBank/DDBJ whole genome shotgun (WGS) entry which is preliminary data.</text>
</comment>
<evidence type="ECO:0000313" key="3">
    <source>
        <dbReference type="Proteomes" id="UP001066276"/>
    </source>
</evidence>
<evidence type="ECO:0000313" key="2">
    <source>
        <dbReference type="EMBL" id="KAJ1149657.1"/>
    </source>
</evidence>
<sequence>MVSPRKRPPCARSCGAPKLAPGRLLPAQPAPRRLFAGAPAAEIRQQAKTPQQSGGLPTQGFPPSTATSE</sequence>
<proteinExistence type="predicted"/>
<dbReference type="Proteomes" id="UP001066276">
    <property type="component" value="Chromosome 5"/>
</dbReference>
<feature type="compositionally biased region" description="Polar residues" evidence="1">
    <location>
        <begin position="46"/>
        <end position="69"/>
    </location>
</feature>
<name>A0AAV7RDF5_PLEWA</name>
<dbReference type="AlphaFoldDB" id="A0AAV7RDF5"/>
<feature type="region of interest" description="Disordered" evidence="1">
    <location>
        <begin position="1"/>
        <end position="69"/>
    </location>
</feature>
<reference evidence="2" key="1">
    <citation type="journal article" date="2022" name="bioRxiv">
        <title>Sequencing and chromosome-scale assembly of the giantPleurodeles waltlgenome.</title>
        <authorList>
            <person name="Brown T."/>
            <person name="Elewa A."/>
            <person name="Iarovenko S."/>
            <person name="Subramanian E."/>
            <person name="Araus A.J."/>
            <person name="Petzold A."/>
            <person name="Susuki M."/>
            <person name="Suzuki K.-i.T."/>
            <person name="Hayashi T."/>
            <person name="Toyoda A."/>
            <person name="Oliveira C."/>
            <person name="Osipova E."/>
            <person name="Leigh N.D."/>
            <person name="Simon A."/>
            <person name="Yun M.H."/>
        </authorList>
    </citation>
    <scope>NUCLEOTIDE SEQUENCE</scope>
    <source>
        <strain evidence="2">20211129_DDA</strain>
        <tissue evidence="2">Liver</tissue>
    </source>
</reference>
<protein>
    <submittedName>
        <fullName evidence="2">Uncharacterized protein</fullName>
    </submittedName>
</protein>